<evidence type="ECO:0000313" key="3">
    <source>
        <dbReference type="Proteomes" id="UP000494261"/>
    </source>
</evidence>
<proteinExistence type="predicted"/>
<name>A0A6P2QBG2_9BURK</name>
<evidence type="ECO:0000313" key="2">
    <source>
        <dbReference type="EMBL" id="VWC20376.1"/>
    </source>
</evidence>
<protein>
    <recommendedName>
        <fullName evidence="4">SH3 domain-containing protein</fullName>
    </recommendedName>
</protein>
<feature type="region of interest" description="Disordered" evidence="1">
    <location>
        <begin position="114"/>
        <end position="134"/>
    </location>
</feature>
<reference evidence="2 3" key="1">
    <citation type="submission" date="2019-09" db="EMBL/GenBank/DDBJ databases">
        <authorList>
            <person name="Depoorter E."/>
        </authorList>
    </citation>
    <scope>NUCLEOTIDE SEQUENCE [LARGE SCALE GENOMIC DNA]</scope>
    <source>
        <strain evidence="2">LMG 13014</strain>
    </source>
</reference>
<dbReference type="RefSeq" id="WP_175024934.1">
    <property type="nucleotide sequence ID" value="NZ_CABVQC010000048.1"/>
</dbReference>
<gene>
    <name evidence="2" type="ORF">BLA13014_05689</name>
</gene>
<organism evidence="2 3">
    <name type="scientific">Burkholderia aenigmatica</name>
    <dbReference type="NCBI Taxonomy" id="2015348"/>
    <lineage>
        <taxon>Bacteria</taxon>
        <taxon>Pseudomonadati</taxon>
        <taxon>Pseudomonadota</taxon>
        <taxon>Betaproteobacteria</taxon>
        <taxon>Burkholderiales</taxon>
        <taxon>Burkholderiaceae</taxon>
        <taxon>Burkholderia</taxon>
        <taxon>Burkholderia cepacia complex</taxon>
    </lineage>
</organism>
<evidence type="ECO:0008006" key="4">
    <source>
        <dbReference type="Google" id="ProtNLM"/>
    </source>
</evidence>
<dbReference type="Proteomes" id="UP000494261">
    <property type="component" value="Unassembled WGS sequence"/>
</dbReference>
<sequence>MITSLQHTQQHWVQAFGNAILKDSALKLTKPRVPLFREVTPCSLVTHVGTMLAMTMFWSGLASAAPQSTLRLALPGGAAVIYSNAANPQAPLSNRSWKRAVFVFPDGTTFGLLPRTGQTNTEGTEIEPPKTADISPSGQYVVIGRVETGTVWQGQGKPESVLSREYCPVVEVRTGCITSDQTGEICGQGWTAGQPAQWGTDEQTSTMLKSDRPSASNVLRYIEAGHPADWVLRDDSGADNVLRCDPLSSGNRASYRKIAAALRTKSATSDARLIEAALSKGLGGSLDTRESKDADAERRTAIVSVAKATLFTAPDDATASRTYLVQNDVVTVLKQSPAGWAYVDYVSASGKHVLRWIKADQISINE</sequence>
<accession>A0A6P2QBG2</accession>
<dbReference type="AlphaFoldDB" id="A0A6P2QBG2"/>
<evidence type="ECO:0000256" key="1">
    <source>
        <dbReference type="SAM" id="MobiDB-lite"/>
    </source>
</evidence>
<dbReference type="EMBL" id="CABVQC010000048">
    <property type="protein sequence ID" value="VWC20376.1"/>
    <property type="molecule type" value="Genomic_DNA"/>
</dbReference>